<accession>A0ABY1ZTJ3</accession>
<dbReference type="InterPro" id="IPR037257">
    <property type="entry name" value="T2SS_E_N_sf"/>
</dbReference>
<gene>
    <name evidence="1" type="ORF">EZI54_01455</name>
</gene>
<evidence type="ECO:0000313" key="2">
    <source>
        <dbReference type="Proteomes" id="UP000313645"/>
    </source>
</evidence>
<organism evidence="1 2">
    <name type="scientific">Marinobacter halodurans</name>
    <dbReference type="NCBI Taxonomy" id="2528979"/>
    <lineage>
        <taxon>Bacteria</taxon>
        <taxon>Pseudomonadati</taxon>
        <taxon>Pseudomonadota</taxon>
        <taxon>Gammaproteobacteria</taxon>
        <taxon>Pseudomonadales</taxon>
        <taxon>Marinobacteraceae</taxon>
        <taxon>Marinobacter</taxon>
    </lineage>
</organism>
<dbReference type="EMBL" id="SJDL01000002">
    <property type="protein sequence ID" value="TBW59010.1"/>
    <property type="molecule type" value="Genomic_DNA"/>
</dbReference>
<keyword evidence="2" id="KW-1185">Reference proteome</keyword>
<proteinExistence type="predicted"/>
<reference evidence="1 2" key="1">
    <citation type="submission" date="2019-02" db="EMBL/GenBank/DDBJ databases">
        <title>Marinobacter halodurans sp. nov., a marine bacterium isolated from sea tidal flat.</title>
        <authorList>
            <person name="Yoo Y."/>
            <person name="Lee D.W."/>
            <person name="Kim B.S."/>
            <person name="Kim J.-J."/>
        </authorList>
    </citation>
    <scope>NUCLEOTIDE SEQUENCE [LARGE SCALE GENOMIC DNA]</scope>
    <source>
        <strain evidence="1 2">YJ-S3-2</strain>
    </source>
</reference>
<name>A0ABY1ZTJ3_9GAMM</name>
<sequence>MKNHQGYQEKSRLGRLLVNRGHISEAQLEQALAEQRTSGVLLGELLVASGWVTERELSRALRQQRHYRRAAAVVAMVTLPLQPAVTLASAAPEKAEGAVTSGEMLDGSGFRPLTEAEMSGVSGQGADDLLARIDQVSRMPDAVAAGEDGKADAIEGLKLVAHTFVPVLNFLDSDLTISGVHYREDGLRLELLADGGLRMALPERIESVEMNDIRVSGTRGPSMGNVSLHNIRFAPESHMTIYTRP</sequence>
<comment type="caution">
    <text evidence="1">The sequence shown here is derived from an EMBL/GenBank/DDBJ whole genome shotgun (WGS) entry which is preliminary data.</text>
</comment>
<dbReference type="RefSeq" id="WP_131478320.1">
    <property type="nucleotide sequence ID" value="NZ_SJDL01000002.1"/>
</dbReference>
<protein>
    <submittedName>
        <fullName evidence="1">Pilus assembly protein PilB</fullName>
    </submittedName>
</protein>
<dbReference type="SUPFAM" id="SSF160246">
    <property type="entry name" value="EspE N-terminal domain-like"/>
    <property type="match status" value="1"/>
</dbReference>
<evidence type="ECO:0000313" key="1">
    <source>
        <dbReference type="EMBL" id="TBW59010.1"/>
    </source>
</evidence>
<dbReference type="Proteomes" id="UP000313645">
    <property type="component" value="Unassembled WGS sequence"/>
</dbReference>